<keyword evidence="1" id="KW-0732">Signal</keyword>
<evidence type="ECO:0000313" key="4">
    <source>
        <dbReference type="Proteomes" id="UP000868497"/>
    </source>
</evidence>
<dbReference type="InterPro" id="IPR050263">
    <property type="entry name" value="Bact_Fimbrial_Adh_Pro"/>
</dbReference>
<evidence type="ECO:0000256" key="1">
    <source>
        <dbReference type="SAM" id="SignalP"/>
    </source>
</evidence>
<dbReference type="InterPro" id="IPR008966">
    <property type="entry name" value="Adhesion_dom_sf"/>
</dbReference>
<gene>
    <name evidence="3" type="ORF">F6W21_15765</name>
</gene>
<dbReference type="GO" id="GO:0043709">
    <property type="term" value="P:cell adhesion involved in single-species biofilm formation"/>
    <property type="evidence" value="ECO:0007669"/>
    <property type="project" value="TreeGrafter"/>
</dbReference>
<feature type="domain" description="Fimbrial-type adhesion" evidence="2">
    <location>
        <begin position="30"/>
        <end position="174"/>
    </location>
</feature>
<dbReference type="AlphaFoldDB" id="A0AAD3UKZ3"/>
<feature type="signal peptide" evidence="1">
    <location>
        <begin position="1"/>
        <end position="27"/>
    </location>
</feature>
<name>A0AAD3UKZ3_KLEOX</name>
<dbReference type="EMBL" id="DACXIC010000018">
    <property type="protein sequence ID" value="HAU4357787.1"/>
    <property type="molecule type" value="Genomic_DNA"/>
</dbReference>
<dbReference type="Pfam" id="PF00419">
    <property type="entry name" value="Fimbrial"/>
    <property type="match status" value="1"/>
</dbReference>
<proteinExistence type="predicted"/>
<feature type="chain" id="PRO_5042121815" evidence="1">
    <location>
        <begin position="28"/>
        <end position="174"/>
    </location>
</feature>
<comment type="caution">
    <text evidence="3">The sequence shown here is derived from an EMBL/GenBank/DDBJ whole genome shotgun (WGS) entry which is preliminary data.</text>
</comment>
<dbReference type="PANTHER" id="PTHR33420">
    <property type="entry name" value="FIMBRIAL SUBUNIT ELFA-RELATED"/>
    <property type="match status" value="1"/>
</dbReference>
<evidence type="ECO:0000259" key="2">
    <source>
        <dbReference type="Pfam" id="PF00419"/>
    </source>
</evidence>
<organism evidence="3 4">
    <name type="scientific">Klebsiella oxytoca</name>
    <dbReference type="NCBI Taxonomy" id="571"/>
    <lineage>
        <taxon>Bacteria</taxon>
        <taxon>Pseudomonadati</taxon>
        <taxon>Pseudomonadota</taxon>
        <taxon>Gammaproteobacteria</taxon>
        <taxon>Enterobacterales</taxon>
        <taxon>Enterobacteriaceae</taxon>
        <taxon>Klebsiella/Raoultella group</taxon>
        <taxon>Klebsiella</taxon>
    </lineage>
</organism>
<dbReference type="Gene3D" id="2.60.40.1090">
    <property type="entry name" value="Fimbrial-type adhesion domain"/>
    <property type="match status" value="1"/>
</dbReference>
<sequence length="174" mass="18380">MRLRIIEVISCLTAALGIMMTAVPAFATDINLTGTVVASACTVDTAHSLNQTITFPDSKTSDFTRAGDASEWQNYTIVFTSCPPSTTDIIVNFSGTPDPSNKCLAKNDGSATGIALQSAFGKDGGYLQNCFGGMTGTAYETGRTIELSSRMYATSDRVTGGSFHSTLLLTVTYK</sequence>
<accession>A0AAD3UKZ3</accession>
<evidence type="ECO:0000313" key="3">
    <source>
        <dbReference type="EMBL" id="HAU4357787.1"/>
    </source>
</evidence>
<dbReference type="PANTHER" id="PTHR33420:SF27">
    <property type="entry name" value="PROTEIN FIMG"/>
    <property type="match status" value="1"/>
</dbReference>
<dbReference type="SUPFAM" id="SSF49401">
    <property type="entry name" value="Bacterial adhesins"/>
    <property type="match status" value="1"/>
</dbReference>
<dbReference type="Proteomes" id="UP000868497">
    <property type="component" value="Unassembled WGS sequence"/>
</dbReference>
<dbReference type="InterPro" id="IPR036937">
    <property type="entry name" value="Adhesion_dom_fimbrial_sf"/>
</dbReference>
<dbReference type="InterPro" id="IPR000259">
    <property type="entry name" value="Adhesion_dom_fimbrial"/>
</dbReference>
<reference evidence="3" key="1">
    <citation type="journal article" date="2018" name="Genome Biol.">
        <title>SKESA: strategic k-mer extension for scrupulous assemblies.</title>
        <authorList>
            <person name="Souvorov A."/>
            <person name="Agarwala R."/>
            <person name="Lipman D.J."/>
        </authorList>
    </citation>
    <scope>NUCLEOTIDE SEQUENCE</scope>
    <source>
        <strain evidence="3">AUSMDU00005748</strain>
    </source>
</reference>
<dbReference type="GO" id="GO:0009289">
    <property type="term" value="C:pilus"/>
    <property type="evidence" value="ECO:0007669"/>
    <property type="project" value="InterPro"/>
</dbReference>
<reference evidence="3" key="2">
    <citation type="submission" date="2019-09" db="EMBL/GenBank/DDBJ databases">
        <authorList>
            <consortium name="NCBI Pathogen Detection Project"/>
        </authorList>
    </citation>
    <scope>NUCLEOTIDE SEQUENCE</scope>
    <source>
        <strain evidence="3">AUSMDU00005748</strain>
    </source>
</reference>
<protein>
    <submittedName>
        <fullName evidence="3">Type 1 fimbrial protein</fullName>
    </submittedName>
</protein>